<dbReference type="GO" id="GO:0016811">
    <property type="term" value="F:hydrolase activity, acting on carbon-nitrogen (but not peptide) bonds, in linear amides"/>
    <property type="evidence" value="ECO:0007669"/>
    <property type="project" value="TreeGrafter"/>
</dbReference>
<accession>A0A1F4V3E8</accession>
<dbReference type="PANTHER" id="PTHR12993:SF11">
    <property type="entry name" value="N-ACETYLGLUCOSAMINYL-PHOSPHATIDYLINOSITOL DE-N-ACETYLASE"/>
    <property type="match status" value="1"/>
</dbReference>
<proteinExistence type="predicted"/>
<reference evidence="1 2" key="1">
    <citation type="journal article" date="2016" name="Nat. Commun.">
        <title>Thousands of microbial genomes shed light on interconnected biogeochemical processes in an aquifer system.</title>
        <authorList>
            <person name="Anantharaman K."/>
            <person name="Brown C.T."/>
            <person name="Hug L.A."/>
            <person name="Sharon I."/>
            <person name="Castelle C.J."/>
            <person name="Probst A.J."/>
            <person name="Thomas B.C."/>
            <person name="Singh A."/>
            <person name="Wilkins M.J."/>
            <person name="Karaoz U."/>
            <person name="Brodie E.L."/>
            <person name="Williams K.H."/>
            <person name="Hubbard S.S."/>
            <person name="Banfield J.F."/>
        </authorList>
    </citation>
    <scope>NUCLEOTIDE SEQUENCE [LARGE SCALE GENOMIC DNA]</scope>
</reference>
<protein>
    <recommendedName>
        <fullName evidence="3">GlcNAc-PI de-N-acetylase</fullName>
    </recommendedName>
</protein>
<name>A0A1F4V3E8_UNCKA</name>
<dbReference type="InterPro" id="IPR024078">
    <property type="entry name" value="LmbE-like_dom_sf"/>
</dbReference>
<evidence type="ECO:0008006" key="3">
    <source>
        <dbReference type="Google" id="ProtNLM"/>
    </source>
</evidence>
<dbReference type="Pfam" id="PF02585">
    <property type="entry name" value="PIG-L"/>
    <property type="match status" value="1"/>
</dbReference>
<dbReference type="Proteomes" id="UP000177458">
    <property type="component" value="Unassembled WGS sequence"/>
</dbReference>
<gene>
    <name evidence="1" type="ORF">A3A69_01085</name>
</gene>
<dbReference type="EMBL" id="MEVF01000003">
    <property type="protein sequence ID" value="OGC51003.1"/>
    <property type="molecule type" value="Genomic_DNA"/>
</dbReference>
<evidence type="ECO:0000313" key="2">
    <source>
        <dbReference type="Proteomes" id="UP000177458"/>
    </source>
</evidence>
<comment type="caution">
    <text evidence="1">The sequence shown here is derived from an EMBL/GenBank/DDBJ whole genome shotgun (WGS) entry which is preliminary data.</text>
</comment>
<sequence>MNNPTDSFEKVFSSKNKMLIVFSHPDDAELYSGGTIARLIAEGKEVRVVKMTMGEKGSRQEKVSEEELKKIRLKEDKEAMKTLGLKDENNIYLDLGDGQITNDMKIIETLVKQVREFNPNLVITHNPENIIIRFAKDTNWFNHRDHLYTGRNIIDATYPYARDLLFFPEHLSDPKYRSHTVTEFLFVDSYGHEDEVFIDVTDYLDTRIKAHACHSSQYSMQAARDSADFFTKLEGTDRRYERFRYVVTD</sequence>
<dbReference type="PANTHER" id="PTHR12993">
    <property type="entry name" value="N-ACETYLGLUCOSAMINYL-PHOSPHATIDYLINOSITOL DE-N-ACETYLASE-RELATED"/>
    <property type="match status" value="1"/>
</dbReference>
<dbReference type="AlphaFoldDB" id="A0A1F4V3E8"/>
<dbReference type="InterPro" id="IPR003737">
    <property type="entry name" value="GlcNAc_PI_deacetylase-related"/>
</dbReference>
<evidence type="ECO:0000313" key="1">
    <source>
        <dbReference type="EMBL" id="OGC51003.1"/>
    </source>
</evidence>
<dbReference type="SUPFAM" id="SSF102588">
    <property type="entry name" value="LmbE-like"/>
    <property type="match status" value="1"/>
</dbReference>
<dbReference type="Gene3D" id="3.40.50.10320">
    <property type="entry name" value="LmbE-like"/>
    <property type="match status" value="1"/>
</dbReference>
<organism evidence="1 2">
    <name type="scientific">candidate division WWE3 bacterium RIFCSPLOWO2_01_FULL_37_15</name>
    <dbReference type="NCBI Taxonomy" id="1802622"/>
    <lineage>
        <taxon>Bacteria</taxon>
        <taxon>Katanobacteria</taxon>
    </lineage>
</organism>